<reference evidence="1" key="2">
    <citation type="journal article" date="2015" name="Fish Shellfish Immunol.">
        <title>Early steps in the European eel (Anguilla anguilla)-Vibrio vulnificus interaction in the gills: Role of the RtxA13 toxin.</title>
        <authorList>
            <person name="Callol A."/>
            <person name="Pajuelo D."/>
            <person name="Ebbesson L."/>
            <person name="Teles M."/>
            <person name="MacKenzie S."/>
            <person name="Amaro C."/>
        </authorList>
    </citation>
    <scope>NUCLEOTIDE SEQUENCE</scope>
</reference>
<dbReference type="AlphaFoldDB" id="A0A0E9U289"/>
<proteinExistence type="predicted"/>
<evidence type="ECO:0000313" key="1">
    <source>
        <dbReference type="EMBL" id="JAH59093.1"/>
    </source>
</evidence>
<sequence>MSSWICIPIGHTKNHNQTINILKFLVFQFQNEYIYVFSNAGI</sequence>
<accession>A0A0E9U289</accession>
<protein>
    <submittedName>
        <fullName evidence="1">Uncharacterized protein</fullName>
    </submittedName>
</protein>
<reference evidence="1" key="1">
    <citation type="submission" date="2014-11" db="EMBL/GenBank/DDBJ databases">
        <authorList>
            <person name="Amaro Gonzalez C."/>
        </authorList>
    </citation>
    <scope>NUCLEOTIDE SEQUENCE</scope>
</reference>
<dbReference type="EMBL" id="GBXM01049484">
    <property type="protein sequence ID" value="JAH59093.1"/>
    <property type="molecule type" value="Transcribed_RNA"/>
</dbReference>
<name>A0A0E9U289_ANGAN</name>
<organism evidence="1">
    <name type="scientific">Anguilla anguilla</name>
    <name type="common">European freshwater eel</name>
    <name type="synonym">Muraena anguilla</name>
    <dbReference type="NCBI Taxonomy" id="7936"/>
    <lineage>
        <taxon>Eukaryota</taxon>
        <taxon>Metazoa</taxon>
        <taxon>Chordata</taxon>
        <taxon>Craniata</taxon>
        <taxon>Vertebrata</taxon>
        <taxon>Euteleostomi</taxon>
        <taxon>Actinopterygii</taxon>
        <taxon>Neopterygii</taxon>
        <taxon>Teleostei</taxon>
        <taxon>Anguilliformes</taxon>
        <taxon>Anguillidae</taxon>
        <taxon>Anguilla</taxon>
    </lineage>
</organism>